<proteinExistence type="inferred from homology"/>
<evidence type="ECO:0000313" key="8">
    <source>
        <dbReference type="Proteomes" id="UP000247696"/>
    </source>
</evidence>
<dbReference type="PROSITE" id="PS50983">
    <property type="entry name" value="FE_B12_PBP"/>
    <property type="match status" value="1"/>
</dbReference>
<evidence type="ECO:0000256" key="1">
    <source>
        <dbReference type="ARBA" id="ARBA00004196"/>
    </source>
</evidence>
<keyword evidence="7" id="KW-0449">Lipoprotein</keyword>
<dbReference type="STRING" id="1737425.GCA_900049755_02640"/>
<evidence type="ECO:0000256" key="4">
    <source>
        <dbReference type="ARBA" id="ARBA00022729"/>
    </source>
</evidence>
<feature type="chain" id="PRO_5016313912" evidence="5">
    <location>
        <begin position="33"/>
        <end position="348"/>
    </location>
</feature>
<protein>
    <submittedName>
        <fullName evidence="7">Putative siderophore-binding lipoprotein YfiY</fullName>
    </submittedName>
</protein>
<keyword evidence="8" id="KW-1185">Reference proteome</keyword>
<dbReference type="Gene3D" id="3.40.50.1980">
    <property type="entry name" value="Nitrogenase molybdenum iron protein domain"/>
    <property type="match status" value="2"/>
</dbReference>
<dbReference type="KEGG" id="cpre:Csp1_17140"/>
<dbReference type="Proteomes" id="UP000247696">
    <property type="component" value="Chromosome"/>
</dbReference>
<dbReference type="PANTHER" id="PTHR30532">
    <property type="entry name" value="IRON III DICITRATE-BINDING PERIPLASMIC PROTEIN"/>
    <property type="match status" value="1"/>
</dbReference>
<feature type="domain" description="Fe/B12 periplasmic-binding" evidence="6">
    <location>
        <begin position="75"/>
        <end position="346"/>
    </location>
</feature>
<dbReference type="AlphaFoldDB" id="A0A2Z3YPJ1"/>
<dbReference type="PROSITE" id="PS51257">
    <property type="entry name" value="PROKAR_LIPOPROTEIN"/>
    <property type="match status" value="1"/>
</dbReference>
<dbReference type="RefSeq" id="WP_066589121.1">
    <property type="nucleotide sequence ID" value="NZ_CABKVS010000002.1"/>
</dbReference>
<accession>A0A2Z3YPJ1</accession>
<evidence type="ECO:0000256" key="5">
    <source>
        <dbReference type="SAM" id="SignalP"/>
    </source>
</evidence>
<sequence>MVPQGRSAGRRRRAAAAFFAAAALVFGTVACSGDGEDTGNGDATEFMPAGDGRSSYPLKITTSVGTAELEQRPERVVTFGGVPTEVALSLGIVPVASDDWTTYSSHLEDDGAARIPQIIDPVESGAPTEAIAEADPDLIVYFSWKDQGRDFDQLSSIAPVIVYDSTDVDWRTQVRDLALATDLGDAGDAALQKNDTAMAGIRDEHPEWKGKTAEFISDKGGGIYFESYGGSTGEKFFHSLGFTSPEVAGKYNSSNSGTKNQISTENIGELDADIIFVYCSKGMPTLSASSTFQGFEAVKKGLVFPMEYDDPDNKEPVSVAVGLRQPGPLTEVWLAEYFERLLGDKVAV</sequence>
<keyword evidence="4 5" id="KW-0732">Signal</keyword>
<dbReference type="InterPro" id="IPR051313">
    <property type="entry name" value="Bact_iron-sidero_bind"/>
</dbReference>
<evidence type="ECO:0000259" key="6">
    <source>
        <dbReference type="PROSITE" id="PS50983"/>
    </source>
</evidence>
<comment type="similarity">
    <text evidence="2">Belongs to the bacterial solute-binding protein 8 family.</text>
</comment>
<evidence type="ECO:0000256" key="3">
    <source>
        <dbReference type="ARBA" id="ARBA00022448"/>
    </source>
</evidence>
<dbReference type="GO" id="GO:1901678">
    <property type="term" value="P:iron coordination entity transport"/>
    <property type="evidence" value="ECO:0007669"/>
    <property type="project" value="UniProtKB-ARBA"/>
</dbReference>
<gene>
    <name evidence="7" type="primary">yfiY_6</name>
    <name evidence="7" type="ORF">Csp1_17140</name>
</gene>
<evidence type="ECO:0000256" key="2">
    <source>
        <dbReference type="ARBA" id="ARBA00008814"/>
    </source>
</evidence>
<comment type="subcellular location">
    <subcellularLocation>
        <location evidence="1">Cell envelope</location>
    </subcellularLocation>
</comment>
<keyword evidence="3" id="KW-0813">Transport</keyword>
<organism evidence="7 8">
    <name type="scientific">Corynebacterium provencense</name>
    <dbReference type="NCBI Taxonomy" id="1737425"/>
    <lineage>
        <taxon>Bacteria</taxon>
        <taxon>Bacillati</taxon>
        <taxon>Actinomycetota</taxon>
        <taxon>Actinomycetes</taxon>
        <taxon>Mycobacteriales</taxon>
        <taxon>Corynebacteriaceae</taxon>
        <taxon>Corynebacterium</taxon>
    </lineage>
</organism>
<dbReference type="PANTHER" id="PTHR30532:SF24">
    <property type="entry name" value="FERRIC ENTEROBACTIN-BINDING PERIPLASMIC PROTEIN FEPB"/>
    <property type="match status" value="1"/>
</dbReference>
<dbReference type="EMBL" id="CP024988">
    <property type="protein sequence ID" value="AWT26496.1"/>
    <property type="molecule type" value="Genomic_DNA"/>
</dbReference>
<dbReference type="Pfam" id="PF01497">
    <property type="entry name" value="Peripla_BP_2"/>
    <property type="match status" value="1"/>
</dbReference>
<dbReference type="OrthoDB" id="9793175at2"/>
<evidence type="ECO:0000313" key="7">
    <source>
        <dbReference type="EMBL" id="AWT26496.1"/>
    </source>
</evidence>
<feature type="signal peptide" evidence="5">
    <location>
        <begin position="1"/>
        <end position="32"/>
    </location>
</feature>
<dbReference type="GO" id="GO:0030288">
    <property type="term" value="C:outer membrane-bounded periplasmic space"/>
    <property type="evidence" value="ECO:0007669"/>
    <property type="project" value="TreeGrafter"/>
</dbReference>
<dbReference type="SUPFAM" id="SSF53807">
    <property type="entry name" value="Helical backbone' metal receptor"/>
    <property type="match status" value="1"/>
</dbReference>
<name>A0A2Z3YPJ1_9CORY</name>
<dbReference type="InterPro" id="IPR002491">
    <property type="entry name" value="ABC_transptr_periplasmic_BD"/>
</dbReference>
<reference evidence="8" key="1">
    <citation type="submission" date="2017-11" db="EMBL/GenBank/DDBJ databases">
        <title>Otitis media/interna in a cat caused by the recently described species Corynebacterium provencense.</title>
        <authorList>
            <person name="Kittl S."/>
            <person name="Brodard I."/>
            <person name="Rychener L."/>
            <person name="Jores J."/>
            <person name="Roosje P."/>
            <person name="Gobeli Brawand S."/>
        </authorList>
    </citation>
    <scope>NUCLEOTIDE SEQUENCE [LARGE SCALE GENOMIC DNA]</scope>
    <source>
        <strain evidence="8">17KM38</strain>
    </source>
</reference>